<sequence>MKKFNYLFLLFAAITIGFTSCGEDETPNNGVTISGIPATATIEAGGTLGPVTATATAPDGLAQLTITKDGANFATIPLTGTTASQEFSYDALPEDAGKSIVFVFTVTDTDGDQATATHVLNVGAEATVIRVESNITSNQTWESGKTYILGGRIVVEDGATLTIEEGVVVKGEVGTGANATALIIARGGKLNANGTATAPIIFTSIADEIEPGQIASPNLDPDLSGLWGGLIVLGRAPSSFAGDVSEIQIEGIPASDTNGLYGGNIADDDSGSITYISIRHGGANIGEGNEINGLTLGGVGSATVIENVEVIANQDDGIEWFGGTVNVTNALVWNSGDDALDTDQAWSGTMDNFILICGSETDHALEIDGPEGSFNAAHTVINGSVKGHPASELGDFRDGARGAFENIYFFGFSSPADTDGRGDFSISGDKTVATFAEGALTFANLEITLAEGTSLTDVFRGGTDVHATAVAAGANTVGADKSVFATWSWADVAGQLADF</sequence>
<keyword evidence="3" id="KW-1185">Reference proteome</keyword>
<name>A0A1G6NZ86_9BACT</name>
<dbReference type="EMBL" id="FNAC01000004">
    <property type="protein sequence ID" value="SDC72576.1"/>
    <property type="molecule type" value="Genomic_DNA"/>
</dbReference>
<dbReference type="SUPFAM" id="SSF51126">
    <property type="entry name" value="Pectin lyase-like"/>
    <property type="match status" value="1"/>
</dbReference>
<proteinExistence type="predicted"/>
<feature type="signal peptide" evidence="1">
    <location>
        <begin position="1"/>
        <end position="22"/>
    </location>
</feature>
<dbReference type="PANTHER" id="PTHR41339">
    <property type="entry name" value="LIPL48"/>
    <property type="match status" value="1"/>
</dbReference>
<evidence type="ECO:0000256" key="1">
    <source>
        <dbReference type="SAM" id="SignalP"/>
    </source>
</evidence>
<dbReference type="Proteomes" id="UP000199060">
    <property type="component" value="Unassembled WGS sequence"/>
</dbReference>
<dbReference type="OrthoDB" id="1521716at2"/>
<dbReference type="AlphaFoldDB" id="A0A1G6NZ86"/>
<dbReference type="RefSeq" id="WP_087937845.1">
    <property type="nucleotide sequence ID" value="NZ_FNAC01000004.1"/>
</dbReference>
<protein>
    <submittedName>
        <fullName evidence="2">Uncharacterized protein</fullName>
    </submittedName>
</protein>
<accession>A0A1G6NZ86</accession>
<organism evidence="2 3">
    <name type="scientific">Algoriphagus faecimaris</name>
    <dbReference type="NCBI Taxonomy" id="686796"/>
    <lineage>
        <taxon>Bacteria</taxon>
        <taxon>Pseudomonadati</taxon>
        <taxon>Bacteroidota</taxon>
        <taxon>Cytophagia</taxon>
        <taxon>Cytophagales</taxon>
        <taxon>Cyclobacteriaceae</taxon>
        <taxon>Algoriphagus</taxon>
    </lineage>
</organism>
<dbReference type="PROSITE" id="PS51257">
    <property type="entry name" value="PROKAR_LIPOPROTEIN"/>
    <property type="match status" value="1"/>
</dbReference>
<keyword evidence="1" id="KW-0732">Signal</keyword>
<dbReference type="PANTHER" id="PTHR41339:SF1">
    <property type="entry name" value="SECRETED PROTEIN"/>
    <property type="match status" value="1"/>
</dbReference>
<dbReference type="InterPro" id="IPR011050">
    <property type="entry name" value="Pectin_lyase_fold/virulence"/>
</dbReference>
<gene>
    <name evidence="2" type="ORF">SAMN04488104_1004137</name>
</gene>
<reference evidence="3" key="1">
    <citation type="submission" date="2016-10" db="EMBL/GenBank/DDBJ databases">
        <authorList>
            <person name="Varghese N."/>
            <person name="Submissions S."/>
        </authorList>
    </citation>
    <scope>NUCLEOTIDE SEQUENCE [LARGE SCALE GENOMIC DNA]</scope>
    <source>
        <strain evidence="3">DSM 23095</strain>
    </source>
</reference>
<evidence type="ECO:0000313" key="3">
    <source>
        <dbReference type="Proteomes" id="UP000199060"/>
    </source>
</evidence>
<dbReference type="STRING" id="686796.SAMN04488104_1004137"/>
<evidence type="ECO:0000313" key="2">
    <source>
        <dbReference type="EMBL" id="SDC72576.1"/>
    </source>
</evidence>
<feature type="chain" id="PRO_5011568571" evidence="1">
    <location>
        <begin position="23"/>
        <end position="499"/>
    </location>
</feature>